<dbReference type="GO" id="GO:0016810">
    <property type="term" value="F:hydrolase activity, acting on carbon-nitrogen (but not peptide) bonds"/>
    <property type="evidence" value="ECO:0007669"/>
    <property type="project" value="InterPro"/>
</dbReference>
<dbReference type="AlphaFoldDB" id="A0A382PYA4"/>
<dbReference type="InterPro" id="IPR011330">
    <property type="entry name" value="Glyco_hydro/deAcase_b/a-brl"/>
</dbReference>
<evidence type="ECO:0000259" key="3">
    <source>
        <dbReference type="PROSITE" id="PS51677"/>
    </source>
</evidence>
<evidence type="ECO:0000313" key="4">
    <source>
        <dbReference type="EMBL" id="SVC77770.1"/>
    </source>
</evidence>
<dbReference type="PROSITE" id="PS51677">
    <property type="entry name" value="NODB"/>
    <property type="match status" value="1"/>
</dbReference>
<feature type="domain" description="NodB homology" evidence="3">
    <location>
        <begin position="79"/>
        <end position="250"/>
    </location>
</feature>
<dbReference type="PANTHER" id="PTHR34216:SF3">
    <property type="entry name" value="POLY-BETA-1,6-N-ACETYL-D-GLUCOSAMINE N-DEACETYLASE"/>
    <property type="match status" value="1"/>
</dbReference>
<reference evidence="4" key="1">
    <citation type="submission" date="2018-05" db="EMBL/GenBank/DDBJ databases">
        <authorList>
            <person name="Lanie J.A."/>
            <person name="Ng W.-L."/>
            <person name="Kazmierczak K.M."/>
            <person name="Andrzejewski T.M."/>
            <person name="Davidsen T.M."/>
            <person name="Wayne K.J."/>
            <person name="Tettelin H."/>
            <person name="Glass J.I."/>
            <person name="Rusch D."/>
            <person name="Podicherti R."/>
            <person name="Tsui H.-C.T."/>
            <person name="Winkler M.E."/>
        </authorList>
    </citation>
    <scope>NUCLEOTIDE SEQUENCE</scope>
</reference>
<dbReference type="InterPro" id="IPR051398">
    <property type="entry name" value="Polysacch_Deacetylase"/>
</dbReference>
<accession>A0A382PYA4</accession>
<dbReference type="EMBL" id="UINC01110333">
    <property type="protein sequence ID" value="SVC77770.1"/>
    <property type="molecule type" value="Genomic_DNA"/>
</dbReference>
<evidence type="ECO:0000256" key="1">
    <source>
        <dbReference type="ARBA" id="ARBA00004613"/>
    </source>
</evidence>
<dbReference type="PANTHER" id="PTHR34216">
    <property type="match status" value="1"/>
</dbReference>
<dbReference type="Gene3D" id="3.20.20.370">
    <property type="entry name" value="Glycoside hydrolase/deacetylase"/>
    <property type="match status" value="1"/>
</dbReference>
<organism evidence="4">
    <name type="scientific">marine metagenome</name>
    <dbReference type="NCBI Taxonomy" id="408172"/>
    <lineage>
        <taxon>unclassified sequences</taxon>
        <taxon>metagenomes</taxon>
        <taxon>ecological metagenomes</taxon>
    </lineage>
</organism>
<dbReference type="SUPFAM" id="SSF88713">
    <property type="entry name" value="Glycoside hydrolase/deacetylase"/>
    <property type="match status" value="1"/>
</dbReference>
<sequence>MKPFLKSIITYLYSSAILKKNRENGLRVLLYHSIIKEDSSDDIWSLSLNSFSKHLSYLYGNKNINLHRCTDLILNKPKDGIMITFDDGYRNNFEIAAPILFKLKIPFSLFVTTDFIKQAKRNYMNESMLQELADHPLVSIGSHSQSHARLTKCTRKELVNEITGSKSYLEDLLGKEIDMFSYPHGNFNSVVRSEVFKAGYKLGFTSHYDITRPNQDKLTLSRNEIWNTDDLKSMKRKMAGHWDWLKYRSV</sequence>
<protein>
    <recommendedName>
        <fullName evidence="3">NodB homology domain-containing protein</fullName>
    </recommendedName>
</protein>
<dbReference type="InterPro" id="IPR002509">
    <property type="entry name" value="NODB_dom"/>
</dbReference>
<gene>
    <name evidence="4" type="ORF">METZ01_LOCUS330624</name>
</gene>
<dbReference type="GO" id="GO:0005975">
    <property type="term" value="P:carbohydrate metabolic process"/>
    <property type="evidence" value="ECO:0007669"/>
    <property type="project" value="InterPro"/>
</dbReference>
<proteinExistence type="predicted"/>
<evidence type="ECO:0000256" key="2">
    <source>
        <dbReference type="ARBA" id="ARBA00022729"/>
    </source>
</evidence>
<name>A0A382PYA4_9ZZZZ</name>
<dbReference type="GO" id="GO:0005576">
    <property type="term" value="C:extracellular region"/>
    <property type="evidence" value="ECO:0007669"/>
    <property type="project" value="UniProtKB-SubCell"/>
</dbReference>
<dbReference type="Pfam" id="PF01522">
    <property type="entry name" value="Polysacc_deac_1"/>
    <property type="match status" value="1"/>
</dbReference>
<keyword evidence="2" id="KW-0732">Signal</keyword>
<comment type="subcellular location">
    <subcellularLocation>
        <location evidence="1">Secreted</location>
    </subcellularLocation>
</comment>
<dbReference type="CDD" id="cd10918">
    <property type="entry name" value="CE4_NodB_like_5s_6s"/>
    <property type="match status" value="1"/>
</dbReference>